<keyword evidence="1" id="KW-0812">Transmembrane</keyword>
<feature type="transmembrane region" description="Helical" evidence="1">
    <location>
        <begin position="147"/>
        <end position="171"/>
    </location>
</feature>
<accession>A0ABY4EI31</accession>
<reference evidence="2 3" key="1">
    <citation type="submission" date="2022-04" db="EMBL/GenBank/DDBJ databases">
        <title>Halobacillus sp. isolated from saltern.</title>
        <authorList>
            <person name="Won M."/>
            <person name="Lee C.-M."/>
            <person name="Woen H.-Y."/>
            <person name="Kwon S.-W."/>
        </authorList>
    </citation>
    <scope>NUCLEOTIDE SEQUENCE [LARGE SCALE GENOMIC DNA]</scope>
    <source>
        <strain evidence="2 3">SSBR10-3</strain>
    </source>
</reference>
<gene>
    <name evidence="2" type="ORF">MUN89_20135</name>
</gene>
<keyword evidence="1" id="KW-0472">Membrane</keyword>
<evidence type="ECO:0000313" key="2">
    <source>
        <dbReference type="EMBL" id="UOQ44138.1"/>
    </source>
</evidence>
<dbReference type="EMBL" id="CP095073">
    <property type="protein sequence ID" value="UOQ44138.1"/>
    <property type="molecule type" value="Genomic_DNA"/>
</dbReference>
<keyword evidence="1" id="KW-1133">Transmembrane helix</keyword>
<protein>
    <submittedName>
        <fullName evidence="2">YesL family protein</fullName>
    </submittedName>
</protein>
<feature type="transmembrane region" description="Helical" evidence="1">
    <location>
        <begin position="75"/>
        <end position="94"/>
    </location>
</feature>
<feature type="transmembrane region" description="Helical" evidence="1">
    <location>
        <begin position="25"/>
        <end position="51"/>
    </location>
</feature>
<dbReference type="RefSeq" id="WP_244709855.1">
    <property type="nucleotide sequence ID" value="NZ_CP095073.1"/>
</dbReference>
<proteinExistence type="predicted"/>
<organism evidence="2 3">
    <name type="scientific">Halobacillus salinarum</name>
    <dbReference type="NCBI Taxonomy" id="2932257"/>
    <lineage>
        <taxon>Bacteria</taxon>
        <taxon>Bacillati</taxon>
        <taxon>Bacillota</taxon>
        <taxon>Bacilli</taxon>
        <taxon>Bacillales</taxon>
        <taxon>Bacillaceae</taxon>
        <taxon>Halobacillus</taxon>
    </lineage>
</organism>
<keyword evidence="3" id="KW-1185">Reference proteome</keyword>
<dbReference type="InterPro" id="IPR006938">
    <property type="entry name" value="DUF624"/>
</dbReference>
<feature type="transmembrane region" description="Helical" evidence="1">
    <location>
        <begin position="177"/>
        <end position="199"/>
    </location>
</feature>
<evidence type="ECO:0000313" key="3">
    <source>
        <dbReference type="Proteomes" id="UP000831787"/>
    </source>
</evidence>
<dbReference type="Pfam" id="PF04854">
    <property type="entry name" value="DUF624"/>
    <property type="match status" value="1"/>
</dbReference>
<sequence length="239" mass="26841">MKSDGSAGKIYQVIEWITKLAYLQLLWLLFSLAGLVIFGFMPSTISMFSVIRKWLMNDTNLPVFRTFATTFKKEFAAANGLGLLIGAAGFILYIDYQYVSRLEGLMYFAAMVLLTILLLLYLIMLMYLVPVFVHYRLAFKQYMTHSLFIGIANPLITILMAGGAAGCYLLFLNIQGLIPFFSGPVFAFVLMWGSLRSFAAIAAKQKNKTAEKDVNVQGNEQLTKVKKQMVTSSPAFRKE</sequence>
<name>A0ABY4EI31_9BACI</name>
<feature type="transmembrane region" description="Helical" evidence="1">
    <location>
        <begin position="106"/>
        <end position="135"/>
    </location>
</feature>
<dbReference type="Proteomes" id="UP000831787">
    <property type="component" value="Chromosome"/>
</dbReference>
<evidence type="ECO:0000256" key="1">
    <source>
        <dbReference type="SAM" id="Phobius"/>
    </source>
</evidence>